<dbReference type="eggNOG" id="COG1262">
    <property type="taxonomic scope" value="Bacteria"/>
</dbReference>
<reference evidence="2 3" key="1">
    <citation type="submission" date="2017-07" db="EMBL/GenBank/DDBJ databases">
        <title>Genome Sequence of Arenibacter algicola Strain SMS7 Isolated from a culture of the Diatom Skeletonema marinoi.</title>
        <authorList>
            <person name="Topel M."/>
            <person name="Pinder M.I.M."/>
            <person name="Johansson O.N."/>
            <person name="Kourtchenko O."/>
            <person name="Godhe A."/>
            <person name="Clarke A.K."/>
        </authorList>
    </citation>
    <scope>NUCLEOTIDE SEQUENCE [LARGE SCALE GENOMIC DNA]</scope>
    <source>
        <strain evidence="2 3">SMS7</strain>
    </source>
</reference>
<keyword evidence="2" id="KW-0808">Transferase</keyword>
<dbReference type="EC" id="2.7.11.1" evidence="2"/>
<evidence type="ECO:0000313" key="2">
    <source>
        <dbReference type="EMBL" id="ASO07008.1"/>
    </source>
</evidence>
<dbReference type="AlphaFoldDB" id="A0A221V0U1"/>
<protein>
    <submittedName>
        <fullName evidence="2">Serine/threonine-protein kinase pkn1</fullName>
        <ecNumber evidence="2">2.7.11.1</ecNumber>
    </submittedName>
</protein>
<dbReference type="RefSeq" id="WP_093979381.1">
    <property type="nucleotide sequence ID" value="NZ_CP022515.1"/>
</dbReference>
<feature type="domain" description="Sulfatase-modifying factor enzyme-like" evidence="1">
    <location>
        <begin position="60"/>
        <end position="369"/>
    </location>
</feature>
<dbReference type="InterPro" id="IPR005532">
    <property type="entry name" value="SUMF_dom"/>
</dbReference>
<dbReference type="PANTHER" id="PTHR23150:SF19">
    <property type="entry name" value="FORMYLGLYCINE-GENERATING ENZYME"/>
    <property type="match status" value="1"/>
</dbReference>
<dbReference type="GO" id="GO:0120147">
    <property type="term" value="F:formylglycine-generating oxidase activity"/>
    <property type="evidence" value="ECO:0007669"/>
    <property type="project" value="TreeGrafter"/>
</dbReference>
<dbReference type="Proteomes" id="UP000204551">
    <property type="component" value="Chromosome"/>
</dbReference>
<dbReference type="PANTHER" id="PTHR23150">
    <property type="entry name" value="SULFATASE MODIFYING FACTOR 1, 2"/>
    <property type="match status" value="1"/>
</dbReference>
<keyword evidence="2" id="KW-0418">Kinase</keyword>
<dbReference type="Pfam" id="PF03781">
    <property type="entry name" value="FGE-sulfatase"/>
    <property type="match status" value="1"/>
</dbReference>
<dbReference type="GO" id="GO:0004674">
    <property type="term" value="F:protein serine/threonine kinase activity"/>
    <property type="evidence" value="ECO:0007669"/>
    <property type="project" value="UniProtKB-EC"/>
</dbReference>
<proteinExistence type="predicted"/>
<evidence type="ECO:0000259" key="1">
    <source>
        <dbReference type="Pfam" id="PF03781"/>
    </source>
</evidence>
<name>A0A221V0U1_9FLAO</name>
<sequence length="379" mass="42488">MQKINVLGVLFILALMVQCKEDKKSVDKDESSAPMTEVAESVVDTTPILIEKPENIKAPDGMVWIPGGEFIQGAVPQDKMAMDHEKPAHKVKVNGFFMDVTEVTNAQFAKFVKETGYVTVAERAIDWEEMKTQVPEGTPKPHDSILQPGSLTFKKTKTSVPNLYDFSQWWNWTIGANWKQPNGPGSSIKGKDNEPVVQVAYEDALAYCEWAGRRLPTEAEWERAARGNKTESIYFWGDEDSNLSQMANTWEGEFPVTNSKADGYEQRAKVKSYPPNDFGLYDMAGNVWEWTSDWYNTNYYKELGALNGPVVNPQGAATPYNPNMPYAKEKVMRGGSFLCNASYCASYRISSRMASSLDSSLEHLGFRTVATVDMLTKEE</sequence>
<accession>A0A221V0U1</accession>
<dbReference type="EMBL" id="CP022515">
    <property type="protein sequence ID" value="ASO07008.1"/>
    <property type="molecule type" value="Genomic_DNA"/>
</dbReference>
<dbReference type="InterPro" id="IPR016187">
    <property type="entry name" value="CTDL_fold"/>
</dbReference>
<dbReference type="STRING" id="616991.GCA_000733925_01853"/>
<evidence type="ECO:0000313" key="3">
    <source>
        <dbReference type="Proteomes" id="UP000204551"/>
    </source>
</evidence>
<gene>
    <name evidence="2" type="ORF">AREALGSMS7_03589</name>
</gene>
<dbReference type="InterPro" id="IPR051043">
    <property type="entry name" value="Sulfatase_Mod_Factor_Kinase"/>
</dbReference>
<dbReference type="InterPro" id="IPR042095">
    <property type="entry name" value="SUMF_sf"/>
</dbReference>
<dbReference type="Gene3D" id="3.90.1580.10">
    <property type="entry name" value="paralog of FGE (formylglycine-generating enzyme)"/>
    <property type="match status" value="1"/>
</dbReference>
<dbReference type="SUPFAM" id="SSF56436">
    <property type="entry name" value="C-type lectin-like"/>
    <property type="match status" value="1"/>
</dbReference>
<dbReference type="KEGG" id="aalg:AREALGSMS7_03589"/>
<organism evidence="2 3">
    <name type="scientific">Arenibacter algicola</name>
    <dbReference type="NCBI Taxonomy" id="616991"/>
    <lineage>
        <taxon>Bacteria</taxon>
        <taxon>Pseudomonadati</taxon>
        <taxon>Bacteroidota</taxon>
        <taxon>Flavobacteriia</taxon>
        <taxon>Flavobacteriales</taxon>
        <taxon>Flavobacteriaceae</taxon>
        <taxon>Arenibacter</taxon>
    </lineage>
</organism>